<dbReference type="AlphaFoldDB" id="A0A084SG98"/>
<evidence type="ECO:0000313" key="2">
    <source>
        <dbReference type="Proteomes" id="UP000028547"/>
    </source>
</evidence>
<dbReference type="Proteomes" id="UP000028547">
    <property type="component" value="Unassembled WGS sequence"/>
</dbReference>
<sequence>MAVRQRRTYEVQLDGVDALDMPLSVLRDLCDLLVEGAQRATRLAVEGRSVARGTAPSWLVSAADLRVGRYERGSLSLSVSAPELQAVAPEVFAQQRLLAPDATAFDAFLEAASDAVDGHRGSELLDTGVLEVLARTHALSTRGVVSLRIRESTGRRMVMIDSMSSQRILALARDTPTPRVERVSGVLDALTVSTRALMLRLDDGKVLRGLAVGATLETLKTLLGARVMVEGLVTFRPSGDALRIEVDHAAPAAASDTLWARLPHGEAGPSQVVSPQIAPEWQSLLGSWPGEETDDTLFQALEELS</sequence>
<accession>A0A084SG98</accession>
<reference evidence="1 2" key="1">
    <citation type="submission" date="2014-07" db="EMBL/GenBank/DDBJ databases">
        <title>Draft Genome Sequence of Gephyronic Acid Producer, Cystobacter violaceus Strain Cb vi76.</title>
        <authorList>
            <person name="Stevens D.C."/>
            <person name="Young J."/>
            <person name="Carmichael R."/>
            <person name="Tan J."/>
            <person name="Taylor R.E."/>
        </authorList>
    </citation>
    <scope>NUCLEOTIDE SEQUENCE [LARGE SCALE GENOMIC DNA]</scope>
    <source>
        <strain evidence="1 2">Cb vi76</strain>
    </source>
</reference>
<gene>
    <name evidence="1" type="ORF">Q664_48340</name>
</gene>
<comment type="caution">
    <text evidence="1">The sequence shown here is derived from an EMBL/GenBank/DDBJ whole genome shotgun (WGS) entry which is preliminary data.</text>
</comment>
<proteinExistence type="predicted"/>
<dbReference type="EMBL" id="JPMI01000378">
    <property type="protein sequence ID" value="KFA87483.1"/>
    <property type="molecule type" value="Genomic_DNA"/>
</dbReference>
<protein>
    <submittedName>
        <fullName evidence="1">Uncharacterized protein</fullName>
    </submittedName>
</protein>
<organism evidence="1 2">
    <name type="scientific">Archangium violaceum Cb vi76</name>
    <dbReference type="NCBI Taxonomy" id="1406225"/>
    <lineage>
        <taxon>Bacteria</taxon>
        <taxon>Pseudomonadati</taxon>
        <taxon>Myxococcota</taxon>
        <taxon>Myxococcia</taxon>
        <taxon>Myxococcales</taxon>
        <taxon>Cystobacterineae</taxon>
        <taxon>Archangiaceae</taxon>
        <taxon>Archangium</taxon>
    </lineage>
</organism>
<name>A0A084SG98_9BACT</name>
<dbReference type="RefSeq" id="WP_043412515.1">
    <property type="nucleotide sequence ID" value="NZ_JPMI01000378.1"/>
</dbReference>
<evidence type="ECO:0000313" key="1">
    <source>
        <dbReference type="EMBL" id="KFA87483.1"/>
    </source>
</evidence>